<keyword evidence="8" id="KW-0238">DNA-binding</keyword>
<dbReference type="InterPro" id="IPR027417">
    <property type="entry name" value="P-loop_NTPase"/>
</dbReference>
<dbReference type="AlphaFoldDB" id="A0A849P793"/>
<keyword evidence="1" id="KW-0479">Metal-binding</keyword>
<accession>A0A849P793</accession>
<dbReference type="InterPro" id="IPR014013">
    <property type="entry name" value="Helic_SF1/SF2_ATP-bd_DinG/Rad3"/>
</dbReference>
<dbReference type="GO" id="GO:0003677">
    <property type="term" value="F:DNA binding"/>
    <property type="evidence" value="ECO:0007669"/>
    <property type="project" value="UniProtKB-KW"/>
</dbReference>
<evidence type="ECO:0000256" key="3">
    <source>
        <dbReference type="ARBA" id="ARBA00022801"/>
    </source>
</evidence>
<keyword evidence="13" id="KW-1185">Reference proteome</keyword>
<keyword evidence="5" id="KW-0067">ATP-binding</keyword>
<dbReference type="PROSITE" id="PS51193">
    <property type="entry name" value="HELICASE_ATP_BIND_2"/>
    <property type="match status" value="1"/>
</dbReference>
<dbReference type="GO" id="GO:0006281">
    <property type="term" value="P:DNA repair"/>
    <property type="evidence" value="ECO:0007669"/>
    <property type="project" value="TreeGrafter"/>
</dbReference>
<dbReference type="SMART" id="SM00491">
    <property type="entry name" value="HELICc2"/>
    <property type="match status" value="1"/>
</dbReference>
<evidence type="ECO:0000256" key="2">
    <source>
        <dbReference type="ARBA" id="ARBA00022741"/>
    </source>
</evidence>
<dbReference type="EMBL" id="JABGBN010000003">
    <property type="protein sequence ID" value="NOL51635.1"/>
    <property type="molecule type" value="Genomic_DNA"/>
</dbReference>
<dbReference type="GO" id="GO:0046872">
    <property type="term" value="F:metal ion binding"/>
    <property type="evidence" value="ECO:0007669"/>
    <property type="project" value="UniProtKB-KW"/>
</dbReference>
<dbReference type="RefSeq" id="WP_171680335.1">
    <property type="nucleotide sequence ID" value="NZ_JABGBN010000003.1"/>
</dbReference>
<dbReference type="PANTHER" id="PTHR11472:SF34">
    <property type="entry name" value="REGULATOR OF TELOMERE ELONGATION HELICASE 1"/>
    <property type="match status" value="1"/>
</dbReference>
<evidence type="ECO:0000256" key="6">
    <source>
        <dbReference type="ARBA" id="ARBA00023004"/>
    </source>
</evidence>
<feature type="domain" description="Helicase ATP-binding" evidence="11">
    <location>
        <begin position="13"/>
        <end position="303"/>
    </location>
</feature>
<dbReference type="GO" id="GO:0003678">
    <property type="term" value="F:DNA helicase activity"/>
    <property type="evidence" value="ECO:0007669"/>
    <property type="project" value="InterPro"/>
</dbReference>
<organism evidence="12 13">
    <name type="scientific">Pelistega suis</name>
    <dbReference type="NCBI Taxonomy" id="1631957"/>
    <lineage>
        <taxon>Bacteria</taxon>
        <taxon>Pseudomonadati</taxon>
        <taxon>Pseudomonadota</taxon>
        <taxon>Betaproteobacteria</taxon>
        <taxon>Burkholderiales</taxon>
        <taxon>Alcaligenaceae</taxon>
        <taxon>Pelistega</taxon>
    </lineage>
</organism>
<keyword evidence="4 12" id="KW-0347">Helicase</keyword>
<dbReference type="InterPro" id="IPR011545">
    <property type="entry name" value="DEAD/DEAH_box_helicase_dom"/>
</dbReference>
<protein>
    <submittedName>
        <fullName evidence="12">ATP-dependent DNA helicase</fullName>
    </submittedName>
</protein>
<evidence type="ECO:0000313" key="13">
    <source>
        <dbReference type="Proteomes" id="UP000537862"/>
    </source>
</evidence>
<evidence type="ECO:0000256" key="1">
    <source>
        <dbReference type="ARBA" id="ARBA00022723"/>
    </source>
</evidence>
<evidence type="ECO:0000256" key="9">
    <source>
        <dbReference type="ARBA" id="ARBA00023235"/>
    </source>
</evidence>
<dbReference type="InterPro" id="IPR045028">
    <property type="entry name" value="DinG/Rad3-like"/>
</dbReference>
<dbReference type="GO" id="GO:0016818">
    <property type="term" value="F:hydrolase activity, acting on acid anhydrides, in phosphorus-containing anhydrides"/>
    <property type="evidence" value="ECO:0007669"/>
    <property type="project" value="InterPro"/>
</dbReference>
<keyword evidence="6" id="KW-0408">Iron</keyword>
<keyword evidence="9" id="KW-0413">Isomerase</keyword>
<dbReference type="Pfam" id="PF13307">
    <property type="entry name" value="Helicase_C_2"/>
    <property type="match status" value="1"/>
</dbReference>
<dbReference type="Proteomes" id="UP000537862">
    <property type="component" value="Unassembled WGS sequence"/>
</dbReference>
<comment type="similarity">
    <text evidence="10">Belongs to the helicase family. DinG subfamily.</text>
</comment>
<keyword evidence="7" id="KW-0411">Iron-sulfur</keyword>
<dbReference type="InterPro" id="IPR006555">
    <property type="entry name" value="ATP-dep_Helicase_C"/>
</dbReference>
<dbReference type="Pfam" id="PF00270">
    <property type="entry name" value="DEAD"/>
    <property type="match status" value="1"/>
</dbReference>
<evidence type="ECO:0000256" key="8">
    <source>
        <dbReference type="ARBA" id="ARBA00023125"/>
    </source>
</evidence>
<reference evidence="12 13" key="1">
    <citation type="submission" date="2020-05" db="EMBL/GenBank/DDBJ databases">
        <authorList>
            <person name="Niu N."/>
        </authorList>
    </citation>
    <scope>NUCLEOTIDE SEQUENCE [LARGE SCALE GENOMIC DNA]</scope>
    <source>
        <strain evidence="12 13">3340-03</strain>
    </source>
</reference>
<keyword evidence="2" id="KW-0547">Nucleotide-binding</keyword>
<gene>
    <name evidence="12" type="ORF">HKX39_05530</name>
</gene>
<dbReference type="GO" id="GO:0005524">
    <property type="term" value="F:ATP binding"/>
    <property type="evidence" value="ECO:0007669"/>
    <property type="project" value="UniProtKB-KW"/>
</dbReference>
<keyword evidence="3" id="KW-0378">Hydrolase</keyword>
<evidence type="ECO:0000256" key="7">
    <source>
        <dbReference type="ARBA" id="ARBA00023014"/>
    </source>
</evidence>
<dbReference type="GO" id="GO:0051536">
    <property type="term" value="F:iron-sulfur cluster binding"/>
    <property type="evidence" value="ECO:0007669"/>
    <property type="project" value="UniProtKB-KW"/>
</dbReference>
<evidence type="ECO:0000256" key="10">
    <source>
        <dbReference type="ARBA" id="ARBA00038058"/>
    </source>
</evidence>
<dbReference type="SUPFAM" id="SSF52540">
    <property type="entry name" value="P-loop containing nucleoside triphosphate hydrolases"/>
    <property type="match status" value="1"/>
</dbReference>
<evidence type="ECO:0000256" key="4">
    <source>
        <dbReference type="ARBA" id="ARBA00022806"/>
    </source>
</evidence>
<comment type="caution">
    <text evidence="12">The sequence shown here is derived from an EMBL/GenBank/DDBJ whole genome shotgun (WGS) entry which is preliminary data.</text>
</comment>
<dbReference type="PANTHER" id="PTHR11472">
    <property type="entry name" value="DNA REPAIR DEAD HELICASE RAD3/XP-D SUBFAMILY MEMBER"/>
    <property type="match status" value="1"/>
</dbReference>
<sequence length="654" mass="74212">MLSLDVRDFFERNLADTQPGYVLRQSQVELSLAIEQAMHENSILIAEAGTGTGKTWAYLVPAFASLRKVIVSTGTRALQDQLFRKDAPMIKKALGLPIHIALLKGRGNYLCHFHYKRLVDDEHAQLKNQQEAEHLKEIKIFFQKTQTGDKSDCAKVPDSASIWSRVTSTKENCLNKDCPYIDECFVAKARANARDADVVVVNHALFFADIALRQEADIDLLPVADVVIFDEAHQLPDVATQFLGSTISLSDIDRVQKEILIHATTHVKSSADWEKLCNLVKHSCLELRLEGRDIEDMPGKKAVFDTLPNPERFLSELDNLLNHIDTLSRVLGQVAEHHIDLQEVYKRLHSYHVILHQWTYPEHYEKEDKNTYVRWVEFGTQQLRFSRAPLSVKNFANFKRPDQSWILTSATLSVNKQFTHFQAQLGLFNATCQSWESPFNYAEKAVMYVPSDLPHVKDFMYEQKFIDLLVPFIQRTPGGVLILCTTLRAVEVLGDLLLEAFDKVGINRAVLRQGESAHRVLVDKFRQEGNAVLIGSASFWEGVDFPGDLVTLVAIDKLPFAPPDDPVLEARIDECRKRGGNPFMEIQIPMATIALKQGAGRLIRTENDCGVLIIGDERLVSQRYSKLLWNSLPNFYRTQNKQVALDFWSEPTTS</sequence>
<evidence type="ECO:0000259" key="11">
    <source>
        <dbReference type="PROSITE" id="PS51193"/>
    </source>
</evidence>
<dbReference type="InterPro" id="IPR010614">
    <property type="entry name" value="RAD3-like_helicase_DEAD"/>
</dbReference>
<evidence type="ECO:0000256" key="5">
    <source>
        <dbReference type="ARBA" id="ARBA00022840"/>
    </source>
</evidence>
<dbReference type="Gene3D" id="3.40.50.300">
    <property type="entry name" value="P-loop containing nucleotide triphosphate hydrolases"/>
    <property type="match status" value="2"/>
</dbReference>
<name>A0A849P793_9BURK</name>
<proteinExistence type="inferred from homology"/>
<evidence type="ECO:0000313" key="12">
    <source>
        <dbReference type="EMBL" id="NOL51635.1"/>
    </source>
</evidence>
<dbReference type="Pfam" id="PF06733">
    <property type="entry name" value="DEAD_2"/>
    <property type="match status" value="1"/>
</dbReference>